<keyword evidence="2" id="KW-0677">Repeat</keyword>
<reference evidence="6 7" key="1">
    <citation type="journal article" date="2014" name="Genome Biol. Evol.">
        <title>The secreted proteins of Achlya hypogyna and Thraustotheca clavata identify the ancestral oomycete secretome and reveal gene acquisitions by horizontal gene transfer.</title>
        <authorList>
            <person name="Misner I."/>
            <person name="Blouin N."/>
            <person name="Leonard G."/>
            <person name="Richards T.A."/>
            <person name="Lane C.E."/>
        </authorList>
    </citation>
    <scope>NUCLEOTIDE SEQUENCE [LARGE SCALE GENOMIC DNA]</scope>
    <source>
        <strain evidence="6 7">ATCC 48635</strain>
    </source>
</reference>
<keyword evidence="3" id="KW-0106">Calcium</keyword>
<dbReference type="PROSITE" id="PS00018">
    <property type="entry name" value="EF_HAND_1"/>
    <property type="match status" value="1"/>
</dbReference>
<evidence type="ECO:0000313" key="7">
    <source>
        <dbReference type="Proteomes" id="UP000243579"/>
    </source>
</evidence>
<keyword evidence="1" id="KW-0479">Metal-binding</keyword>
<dbReference type="Gene3D" id="1.10.238.10">
    <property type="entry name" value="EF-hand"/>
    <property type="match status" value="1"/>
</dbReference>
<dbReference type="InterPro" id="IPR011992">
    <property type="entry name" value="EF-hand-dom_pair"/>
</dbReference>
<feature type="region of interest" description="Disordered" evidence="4">
    <location>
        <begin position="281"/>
        <end position="307"/>
    </location>
</feature>
<dbReference type="Proteomes" id="UP000243579">
    <property type="component" value="Unassembled WGS sequence"/>
</dbReference>
<dbReference type="OrthoDB" id="191686at2759"/>
<evidence type="ECO:0000313" key="6">
    <source>
        <dbReference type="EMBL" id="OQR84900.1"/>
    </source>
</evidence>
<dbReference type="EMBL" id="JNBR01001831">
    <property type="protein sequence ID" value="OQR84900.1"/>
    <property type="molecule type" value="Genomic_DNA"/>
</dbReference>
<evidence type="ECO:0000256" key="2">
    <source>
        <dbReference type="ARBA" id="ARBA00022737"/>
    </source>
</evidence>
<protein>
    <recommendedName>
        <fullName evidence="5">EF-hand domain-containing protein</fullName>
    </recommendedName>
</protein>
<accession>A0A1V9YGT3</accession>
<dbReference type="InterPro" id="IPR018247">
    <property type="entry name" value="EF_Hand_1_Ca_BS"/>
</dbReference>
<dbReference type="GO" id="GO:0005509">
    <property type="term" value="F:calcium ion binding"/>
    <property type="evidence" value="ECO:0007669"/>
    <property type="project" value="InterPro"/>
</dbReference>
<proteinExistence type="predicted"/>
<feature type="domain" description="EF-hand" evidence="5">
    <location>
        <begin position="50"/>
        <end position="85"/>
    </location>
</feature>
<dbReference type="SUPFAM" id="SSF47473">
    <property type="entry name" value="EF-hand"/>
    <property type="match status" value="1"/>
</dbReference>
<keyword evidence="7" id="KW-1185">Reference proteome</keyword>
<dbReference type="STRING" id="1202772.A0A1V9YGT3"/>
<dbReference type="PROSITE" id="PS50222">
    <property type="entry name" value="EF_HAND_2"/>
    <property type="match status" value="2"/>
</dbReference>
<evidence type="ECO:0000256" key="1">
    <source>
        <dbReference type="ARBA" id="ARBA00022723"/>
    </source>
</evidence>
<dbReference type="PANTHER" id="PTHR45942">
    <property type="entry name" value="PROTEIN PHOSPATASE 3 REGULATORY SUBUNIT B ALPHA ISOFORM TYPE 1"/>
    <property type="match status" value="1"/>
</dbReference>
<dbReference type="AlphaFoldDB" id="A0A1V9YGT3"/>
<comment type="caution">
    <text evidence="6">The sequence shown here is derived from an EMBL/GenBank/DDBJ whole genome shotgun (WGS) entry which is preliminary data.</text>
</comment>
<evidence type="ECO:0000256" key="4">
    <source>
        <dbReference type="SAM" id="MobiDB-lite"/>
    </source>
</evidence>
<gene>
    <name evidence="6" type="ORF">ACHHYP_12604</name>
</gene>
<feature type="domain" description="EF-hand" evidence="5">
    <location>
        <begin position="86"/>
        <end position="121"/>
    </location>
</feature>
<evidence type="ECO:0000259" key="5">
    <source>
        <dbReference type="PROSITE" id="PS50222"/>
    </source>
</evidence>
<evidence type="ECO:0000256" key="3">
    <source>
        <dbReference type="ARBA" id="ARBA00022837"/>
    </source>
</evidence>
<sequence length="307" mass="35442">MGACLSVVDMAGPHYSTTEGMQALYRSFGFTPHDTNQLYDIFVRADADLDNTEYTKKTFKIMDVDDSGEVDFEEFVLAMWKFCLFNKEALIRFSFGLYDEDGSGEIDTMEAQRFIKDVWGDEWHHNQHAETINEKLSLLARMHDGCITMDQFVKFMHSHPILLFPAFQIQREMVSRVLGESYWGRIETQLAANKPTRLTDEEIMNKFNEYHNQTKYDGIEHNPMAPLPTITDDDTTQVVNDYKFQDSFRSKQASKGPAKKYAKPTTIAVAPRKPSIKDVLRRKSQKFVERFPVTGKKSPTKNNQTED</sequence>
<name>A0A1V9YGT3_ACHHY</name>
<organism evidence="6 7">
    <name type="scientific">Achlya hypogyna</name>
    <name type="common">Oomycete</name>
    <name type="synonym">Protoachlya hypogyna</name>
    <dbReference type="NCBI Taxonomy" id="1202772"/>
    <lineage>
        <taxon>Eukaryota</taxon>
        <taxon>Sar</taxon>
        <taxon>Stramenopiles</taxon>
        <taxon>Oomycota</taxon>
        <taxon>Saprolegniomycetes</taxon>
        <taxon>Saprolegniales</taxon>
        <taxon>Achlyaceae</taxon>
        <taxon>Achlya</taxon>
    </lineage>
</organism>
<dbReference type="InterPro" id="IPR002048">
    <property type="entry name" value="EF_hand_dom"/>
</dbReference>
<dbReference type="SMART" id="SM00054">
    <property type="entry name" value="EFh"/>
    <property type="match status" value="2"/>
</dbReference>